<sequence>MTAPIRSVSHALAQEIHRRDAHTYGVVGNGNIHLVSELCNEGAGYTGMRHEAGAVAAADAHYRSTGRVAVATTTYGPGFTNSLTPLSEALAARIPLVYVAGIEPFIDAKPAPRAMDVDTLGVLKALRVRTIIADPATAGTAIYSAFEFAQDARQPVVVAVPHNVVDAPLESSPDEDGAHEVNVSTIMTPLAGADLENPRDPESSSDPVKAAAQGIIEALRAAQRPLILVGRGVVDSRTEAQAQQLGDELGALFATSAMARNAVDPHWNLGVCGGFAHRGRLSTFQDADVVLVLGASMNLLQMRKGTILHPEARIIRVDWDPAPDATPLKQPFIPVDELHSIPLEQLLPAMLLELAESREDQAQVEGQDSTGLAEAGPRSTWRESIGELPEAEREDLDPGCFAQRGEDGLLDPRYVLRQLDELLPAERSVVTDGGHFLGWVPKYLQCPDPRGTVLVGGAVMTIGLGLASATGVAVARPDRFTALISGDGGTQMALADLGPFFAAAHGAGGALVVMNDSAYGAEVHQYAPKGLAADPMLLPNVNFAEMGRAFGVDGLRVTEPEQLLPGGDVARFLEAHHGTACILDVQISRLPVADFLKE</sequence>
<evidence type="ECO:0000259" key="12">
    <source>
        <dbReference type="Pfam" id="PF00205"/>
    </source>
</evidence>
<dbReference type="SUPFAM" id="SSF52467">
    <property type="entry name" value="DHS-like NAD/FAD-binding domain"/>
    <property type="match status" value="1"/>
</dbReference>
<evidence type="ECO:0000259" key="14">
    <source>
        <dbReference type="Pfam" id="PF02776"/>
    </source>
</evidence>
<dbReference type="PANTHER" id="PTHR18968:SF13">
    <property type="entry name" value="ACETOLACTATE SYNTHASE CATALYTIC SUBUNIT, MITOCHONDRIAL"/>
    <property type="match status" value="1"/>
</dbReference>
<evidence type="ECO:0000256" key="4">
    <source>
        <dbReference type="ARBA" id="ARBA00013145"/>
    </source>
</evidence>
<keyword evidence="8" id="KW-0100">Branched-chain amino acid biosynthesis</keyword>
<dbReference type="InterPro" id="IPR029061">
    <property type="entry name" value="THDP-binding"/>
</dbReference>
<dbReference type="RefSeq" id="WP_194556811.1">
    <property type="nucleotide sequence ID" value="NZ_JADKMY010000002.1"/>
</dbReference>
<comment type="similarity">
    <text evidence="3 10">Belongs to the TPP enzyme family.</text>
</comment>
<keyword evidence="6" id="KW-0274">FAD</keyword>
<evidence type="ECO:0000256" key="9">
    <source>
        <dbReference type="ARBA" id="ARBA00048670"/>
    </source>
</evidence>
<comment type="pathway">
    <text evidence="1">Amino-acid biosynthesis; L-isoleucine biosynthesis; L-isoleucine from 2-oxobutanoate: step 1/4.</text>
</comment>
<reference evidence="15 16" key="1">
    <citation type="submission" date="2020-10" db="EMBL/GenBank/DDBJ databases">
        <title>Novel species in genus Corynebacterium.</title>
        <authorList>
            <person name="Zhang G."/>
        </authorList>
    </citation>
    <scope>NUCLEOTIDE SEQUENCE [LARGE SCALE GENOMIC DNA]</scope>
    <source>
        <strain evidence="15 16">DSM 45110</strain>
    </source>
</reference>
<comment type="caution">
    <text evidence="15">The sequence shown here is derived from an EMBL/GenBank/DDBJ whole genome shotgun (WGS) entry which is preliminary data.</text>
</comment>
<keyword evidence="8" id="KW-0028">Amino-acid biosynthesis</keyword>
<dbReference type="InterPro" id="IPR011766">
    <property type="entry name" value="TPP_enzyme_TPP-bd"/>
</dbReference>
<evidence type="ECO:0000256" key="8">
    <source>
        <dbReference type="ARBA" id="ARBA00023304"/>
    </source>
</evidence>
<dbReference type="Pfam" id="PF02776">
    <property type="entry name" value="TPP_enzyme_N"/>
    <property type="match status" value="1"/>
</dbReference>
<evidence type="ECO:0000256" key="11">
    <source>
        <dbReference type="SAM" id="MobiDB-lite"/>
    </source>
</evidence>
<feature type="domain" description="Thiamine pyrophosphate enzyme N-terminal TPP-binding" evidence="14">
    <location>
        <begin position="8"/>
        <end position="109"/>
    </location>
</feature>
<evidence type="ECO:0000256" key="10">
    <source>
        <dbReference type="RuleBase" id="RU362132"/>
    </source>
</evidence>
<dbReference type="InterPro" id="IPR045229">
    <property type="entry name" value="TPP_enz"/>
</dbReference>
<dbReference type="InterPro" id="IPR029035">
    <property type="entry name" value="DHS-like_NAD/FAD-binding_dom"/>
</dbReference>
<evidence type="ECO:0000259" key="13">
    <source>
        <dbReference type="Pfam" id="PF02775"/>
    </source>
</evidence>
<accession>A0ABR9ZLW4</accession>
<dbReference type="PANTHER" id="PTHR18968">
    <property type="entry name" value="THIAMINE PYROPHOSPHATE ENZYMES"/>
    <property type="match status" value="1"/>
</dbReference>
<dbReference type="Pfam" id="PF02775">
    <property type="entry name" value="TPP_enzyme_C"/>
    <property type="match status" value="1"/>
</dbReference>
<dbReference type="Proteomes" id="UP000635902">
    <property type="component" value="Unassembled WGS sequence"/>
</dbReference>
<evidence type="ECO:0000256" key="1">
    <source>
        <dbReference type="ARBA" id="ARBA00004974"/>
    </source>
</evidence>
<keyword evidence="16" id="KW-1185">Reference proteome</keyword>
<protein>
    <recommendedName>
        <fullName evidence="4">acetolactate synthase</fullName>
        <ecNumber evidence="4">2.2.1.6</ecNumber>
    </recommendedName>
</protein>
<feature type="domain" description="Thiamine pyrophosphate enzyme central" evidence="12">
    <location>
        <begin position="214"/>
        <end position="322"/>
    </location>
</feature>
<feature type="domain" description="Thiamine pyrophosphate enzyme TPP-binding" evidence="13">
    <location>
        <begin position="432"/>
        <end position="581"/>
    </location>
</feature>
<organism evidence="15 16">
    <name type="scientific">Corynebacterium suicordis DSM 45110</name>
    <dbReference type="NCBI Taxonomy" id="1121369"/>
    <lineage>
        <taxon>Bacteria</taxon>
        <taxon>Bacillati</taxon>
        <taxon>Actinomycetota</taxon>
        <taxon>Actinomycetes</taxon>
        <taxon>Mycobacteriales</taxon>
        <taxon>Corynebacteriaceae</taxon>
        <taxon>Corynebacterium</taxon>
    </lineage>
</organism>
<dbReference type="EMBL" id="JADKMY010000002">
    <property type="protein sequence ID" value="MBF4553928.1"/>
    <property type="molecule type" value="Genomic_DNA"/>
</dbReference>
<dbReference type="CDD" id="cd00568">
    <property type="entry name" value="TPP_enzymes"/>
    <property type="match status" value="1"/>
</dbReference>
<evidence type="ECO:0000313" key="15">
    <source>
        <dbReference type="EMBL" id="MBF4553928.1"/>
    </source>
</evidence>
<dbReference type="InterPro" id="IPR012000">
    <property type="entry name" value="Thiamin_PyroP_enz_cen_dom"/>
</dbReference>
<evidence type="ECO:0000256" key="5">
    <source>
        <dbReference type="ARBA" id="ARBA00022630"/>
    </source>
</evidence>
<gene>
    <name evidence="15" type="ORF">IRY30_07535</name>
</gene>
<dbReference type="Gene3D" id="3.40.50.970">
    <property type="match status" value="2"/>
</dbReference>
<dbReference type="InterPro" id="IPR012001">
    <property type="entry name" value="Thiamin_PyroP_enz_TPP-bd_dom"/>
</dbReference>
<keyword evidence="5" id="KW-0285">Flavoprotein</keyword>
<proteinExistence type="inferred from homology"/>
<evidence type="ECO:0000256" key="6">
    <source>
        <dbReference type="ARBA" id="ARBA00022827"/>
    </source>
</evidence>
<dbReference type="EC" id="2.2.1.6" evidence="4"/>
<dbReference type="CDD" id="cd07035">
    <property type="entry name" value="TPP_PYR_POX_like"/>
    <property type="match status" value="1"/>
</dbReference>
<name>A0ABR9ZLW4_9CORY</name>
<feature type="region of interest" description="Disordered" evidence="11">
    <location>
        <begin position="358"/>
        <end position="381"/>
    </location>
</feature>
<comment type="catalytic activity">
    <reaction evidence="9">
        <text>2 pyruvate + H(+) = (2S)-2-acetolactate + CO2</text>
        <dbReference type="Rhea" id="RHEA:25249"/>
        <dbReference type="ChEBI" id="CHEBI:15361"/>
        <dbReference type="ChEBI" id="CHEBI:15378"/>
        <dbReference type="ChEBI" id="CHEBI:16526"/>
        <dbReference type="ChEBI" id="CHEBI:58476"/>
        <dbReference type="EC" id="2.2.1.6"/>
    </reaction>
</comment>
<evidence type="ECO:0000313" key="16">
    <source>
        <dbReference type="Proteomes" id="UP000635902"/>
    </source>
</evidence>
<comment type="pathway">
    <text evidence="2">Amino-acid biosynthesis; L-valine biosynthesis; L-valine from pyruvate: step 1/4.</text>
</comment>
<evidence type="ECO:0000256" key="7">
    <source>
        <dbReference type="ARBA" id="ARBA00023052"/>
    </source>
</evidence>
<evidence type="ECO:0000256" key="2">
    <source>
        <dbReference type="ARBA" id="ARBA00005025"/>
    </source>
</evidence>
<dbReference type="SUPFAM" id="SSF52518">
    <property type="entry name" value="Thiamin diphosphate-binding fold (THDP-binding)"/>
    <property type="match status" value="2"/>
</dbReference>
<evidence type="ECO:0000256" key="3">
    <source>
        <dbReference type="ARBA" id="ARBA00007812"/>
    </source>
</evidence>
<keyword evidence="7 10" id="KW-0786">Thiamine pyrophosphate</keyword>
<dbReference type="Gene3D" id="3.40.50.1220">
    <property type="entry name" value="TPP-binding domain"/>
    <property type="match status" value="1"/>
</dbReference>
<dbReference type="Pfam" id="PF00205">
    <property type="entry name" value="TPP_enzyme_M"/>
    <property type="match status" value="1"/>
</dbReference>